<dbReference type="EMBL" id="JBJUIK010000011">
    <property type="protein sequence ID" value="KAL3513562.1"/>
    <property type="molecule type" value="Genomic_DNA"/>
</dbReference>
<organism evidence="2 3">
    <name type="scientific">Cinchona calisaya</name>
    <dbReference type="NCBI Taxonomy" id="153742"/>
    <lineage>
        <taxon>Eukaryota</taxon>
        <taxon>Viridiplantae</taxon>
        <taxon>Streptophyta</taxon>
        <taxon>Embryophyta</taxon>
        <taxon>Tracheophyta</taxon>
        <taxon>Spermatophyta</taxon>
        <taxon>Magnoliopsida</taxon>
        <taxon>eudicotyledons</taxon>
        <taxon>Gunneridae</taxon>
        <taxon>Pentapetalae</taxon>
        <taxon>asterids</taxon>
        <taxon>lamiids</taxon>
        <taxon>Gentianales</taxon>
        <taxon>Rubiaceae</taxon>
        <taxon>Cinchonoideae</taxon>
        <taxon>Cinchoneae</taxon>
        <taxon>Cinchona</taxon>
    </lineage>
</organism>
<reference evidence="2 3" key="1">
    <citation type="submission" date="2024-11" db="EMBL/GenBank/DDBJ databases">
        <title>A near-complete genome assembly of Cinchona calisaya.</title>
        <authorList>
            <person name="Lian D.C."/>
            <person name="Zhao X.W."/>
            <person name="Wei L."/>
        </authorList>
    </citation>
    <scope>NUCLEOTIDE SEQUENCE [LARGE SCALE GENOMIC DNA]</scope>
    <source>
        <tissue evidence="2">Nenye</tissue>
    </source>
</reference>
<dbReference type="AlphaFoldDB" id="A0ABD2Z5C0"/>
<keyword evidence="3" id="KW-1185">Reference proteome</keyword>
<evidence type="ECO:0000313" key="3">
    <source>
        <dbReference type="Proteomes" id="UP001630127"/>
    </source>
</evidence>
<comment type="caution">
    <text evidence="2">The sequence shown here is derived from an EMBL/GenBank/DDBJ whole genome shotgun (WGS) entry which is preliminary data.</text>
</comment>
<evidence type="ECO:0000256" key="1">
    <source>
        <dbReference type="SAM" id="MobiDB-lite"/>
    </source>
</evidence>
<dbReference type="Proteomes" id="UP001630127">
    <property type="component" value="Unassembled WGS sequence"/>
</dbReference>
<protein>
    <submittedName>
        <fullName evidence="2">Uncharacterized protein</fullName>
    </submittedName>
</protein>
<evidence type="ECO:0000313" key="2">
    <source>
        <dbReference type="EMBL" id="KAL3513562.1"/>
    </source>
</evidence>
<feature type="compositionally biased region" description="Low complexity" evidence="1">
    <location>
        <begin position="78"/>
        <end position="95"/>
    </location>
</feature>
<accession>A0ABD2Z5C0</accession>
<feature type="compositionally biased region" description="Basic and acidic residues" evidence="1">
    <location>
        <begin position="67"/>
        <end position="77"/>
    </location>
</feature>
<sequence length="95" mass="10531">MNSIFIQDKDCNLDLEASGGANGTDGGQMKKKELGYDVETSEIEPCRGNFLIILTWDYQNTGRESIRDTEMGRDSSYSRHCSSGSASQSQNSLQR</sequence>
<proteinExistence type="predicted"/>
<name>A0ABD2Z5C0_9GENT</name>
<feature type="region of interest" description="Disordered" evidence="1">
    <location>
        <begin position="67"/>
        <end position="95"/>
    </location>
</feature>
<gene>
    <name evidence="2" type="ORF">ACH5RR_026279</name>
</gene>